<dbReference type="OrthoDB" id="253471at2"/>
<dbReference type="Proteomes" id="UP000186309">
    <property type="component" value="Chromosome"/>
</dbReference>
<evidence type="ECO:0000313" key="3">
    <source>
        <dbReference type="Proteomes" id="UP000186309"/>
    </source>
</evidence>
<name>A0A1U7CXB1_9BACT</name>
<dbReference type="EMBL" id="CP019082">
    <property type="protein sequence ID" value="APW63584.1"/>
    <property type="molecule type" value="Genomic_DNA"/>
</dbReference>
<organism evidence="2 3">
    <name type="scientific">Paludisphaera borealis</name>
    <dbReference type="NCBI Taxonomy" id="1387353"/>
    <lineage>
        <taxon>Bacteria</taxon>
        <taxon>Pseudomonadati</taxon>
        <taxon>Planctomycetota</taxon>
        <taxon>Planctomycetia</taxon>
        <taxon>Isosphaerales</taxon>
        <taxon>Isosphaeraceae</taxon>
        <taxon>Paludisphaera</taxon>
    </lineage>
</organism>
<dbReference type="KEGG" id="pbor:BSF38_05157"/>
<dbReference type="InterPro" id="IPR027558">
    <property type="entry name" value="Pre_pil_HX9DG_C"/>
</dbReference>
<feature type="domain" description="DUF1559" evidence="1">
    <location>
        <begin position="37"/>
        <end position="362"/>
    </location>
</feature>
<dbReference type="AlphaFoldDB" id="A0A1U7CXB1"/>
<dbReference type="InterPro" id="IPR045584">
    <property type="entry name" value="Pilin-like"/>
</dbReference>
<dbReference type="NCBIfam" id="TIGR02532">
    <property type="entry name" value="IV_pilin_GFxxxE"/>
    <property type="match status" value="1"/>
</dbReference>
<dbReference type="InterPro" id="IPR011453">
    <property type="entry name" value="DUF1559"/>
</dbReference>
<dbReference type="RefSeq" id="WP_076349915.1">
    <property type="nucleotide sequence ID" value="NZ_CP019082.1"/>
</dbReference>
<dbReference type="PROSITE" id="PS00409">
    <property type="entry name" value="PROKAR_NTER_METHYL"/>
    <property type="match status" value="1"/>
</dbReference>
<sequence>MCHNLPARRRGGFTLIELLVVIAIIAVLIALLLPAVQAAREAARRAQCINNIKQLGLAAHNYVSSNNVYPCQTVQNTSQWAWEPSWAASILPNLEQSPIYNSINFNLPMLEIGFVTSNTFGGRANSTSGLLALATLLCPSESLTHEISFTGTWGQTNYAGNYGGPGMIATCNGTIVPARGDIFVSSPKLGPVTLASVTDGTSNTALFSEHLLGYGTGLDDPTKSAATAGSAFAKRSLFQISSVAPPQDQGLLGLTLAQSLMSGCQSLPNGTPPSSDAAFGSSWLFSQGYVTANTSYTHFMTPNKYSCVGAESGFFGAQGNFSSDGANGGTTAAVTATSNHPGGVNIGFADGSVKFIKDSINLQTWWALGSRNGGEVVSADAY</sequence>
<evidence type="ECO:0000313" key="2">
    <source>
        <dbReference type="EMBL" id="APW63584.1"/>
    </source>
</evidence>
<evidence type="ECO:0000259" key="1">
    <source>
        <dbReference type="Pfam" id="PF07596"/>
    </source>
</evidence>
<dbReference type="Pfam" id="PF07596">
    <property type="entry name" value="SBP_bac_10"/>
    <property type="match status" value="1"/>
</dbReference>
<protein>
    <submittedName>
        <fullName evidence="2">Type II secretion system protein G</fullName>
    </submittedName>
</protein>
<dbReference type="NCBIfam" id="TIGR04294">
    <property type="entry name" value="pre_pil_HX9DG"/>
    <property type="match status" value="1"/>
</dbReference>
<dbReference type="PANTHER" id="PTHR30093:SF2">
    <property type="entry name" value="TYPE II SECRETION SYSTEM PROTEIN H"/>
    <property type="match status" value="1"/>
</dbReference>
<gene>
    <name evidence="2" type="primary">xcpT_21</name>
    <name evidence="2" type="ORF">BSF38_05157</name>
</gene>
<dbReference type="PANTHER" id="PTHR30093">
    <property type="entry name" value="GENERAL SECRETION PATHWAY PROTEIN G"/>
    <property type="match status" value="1"/>
</dbReference>
<keyword evidence="3" id="KW-1185">Reference proteome</keyword>
<dbReference type="STRING" id="1387353.BSF38_05157"/>
<dbReference type="Gene3D" id="3.30.700.10">
    <property type="entry name" value="Glycoprotein, Type 4 Pilin"/>
    <property type="match status" value="1"/>
</dbReference>
<dbReference type="InterPro" id="IPR012902">
    <property type="entry name" value="N_methyl_site"/>
</dbReference>
<proteinExistence type="predicted"/>
<dbReference type="SUPFAM" id="SSF54523">
    <property type="entry name" value="Pili subunits"/>
    <property type="match status" value="1"/>
</dbReference>
<dbReference type="Pfam" id="PF07963">
    <property type="entry name" value="N_methyl"/>
    <property type="match status" value="1"/>
</dbReference>
<reference evidence="3" key="1">
    <citation type="submission" date="2016-12" db="EMBL/GenBank/DDBJ databases">
        <title>Comparative genomics of four Isosphaeraceae planctomycetes: a common pool of plasmids and glycoside hydrolase genes.</title>
        <authorList>
            <person name="Ivanova A."/>
        </authorList>
    </citation>
    <scope>NUCLEOTIDE SEQUENCE [LARGE SCALE GENOMIC DNA]</scope>
    <source>
        <strain evidence="3">PX4</strain>
    </source>
</reference>
<accession>A0A1U7CXB1</accession>